<dbReference type="Proteomes" id="UP000288805">
    <property type="component" value="Unassembled WGS sequence"/>
</dbReference>
<evidence type="ECO:0000313" key="1">
    <source>
        <dbReference type="EMBL" id="RVW49763.1"/>
    </source>
</evidence>
<organism evidence="1 2">
    <name type="scientific">Vitis vinifera</name>
    <name type="common">Grape</name>
    <dbReference type="NCBI Taxonomy" id="29760"/>
    <lineage>
        <taxon>Eukaryota</taxon>
        <taxon>Viridiplantae</taxon>
        <taxon>Streptophyta</taxon>
        <taxon>Embryophyta</taxon>
        <taxon>Tracheophyta</taxon>
        <taxon>Spermatophyta</taxon>
        <taxon>Magnoliopsida</taxon>
        <taxon>eudicotyledons</taxon>
        <taxon>Gunneridae</taxon>
        <taxon>Pentapetalae</taxon>
        <taxon>rosids</taxon>
        <taxon>Vitales</taxon>
        <taxon>Vitaceae</taxon>
        <taxon>Viteae</taxon>
        <taxon>Vitis</taxon>
    </lineage>
</organism>
<proteinExistence type="predicted"/>
<comment type="caution">
    <text evidence="1">The sequence shown here is derived from an EMBL/GenBank/DDBJ whole genome shotgun (WGS) entry which is preliminary data.</text>
</comment>
<name>A0A438EPW1_VITVI</name>
<gene>
    <name evidence="1" type="ORF">CK203_069888</name>
</gene>
<dbReference type="OrthoDB" id="418595at2759"/>
<dbReference type="EMBL" id="QGNW01001220">
    <property type="protein sequence ID" value="RVW49763.1"/>
    <property type="molecule type" value="Genomic_DNA"/>
</dbReference>
<reference evidence="1 2" key="1">
    <citation type="journal article" date="2018" name="PLoS Genet.">
        <title>Population sequencing reveals clonal diversity and ancestral inbreeding in the grapevine cultivar Chardonnay.</title>
        <authorList>
            <person name="Roach M.J."/>
            <person name="Johnson D.L."/>
            <person name="Bohlmann J."/>
            <person name="van Vuuren H.J."/>
            <person name="Jones S.J."/>
            <person name="Pretorius I.S."/>
            <person name="Schmidt S.A."/>
            <person name="Borneman A.R."/>
        </authorList>
    </citation>
    <scope>NUCLEOTIDE SEQUENCE [LARGE SCALE GENOMIC DNA]</scope>
    <source>
        <strain evidence="2">cv. Chardonnay</strain>
        <tissue evidence="1">Leaf</tissue>
    </source>
</reference>
<dbReference type="AlphaFoldDB" id="A0A438EPW1"/>
<sequence length="156" mass="17202">MESITFSDLHVIAGPSVTPHGARGGSPSLSRTFFSPSRFRSPVPLVALRRRPAHAAITTNSVPVDIYSIRSFDSSLMVGRYLCCHDDTRWWQGHHYPTGGLTEIVVTERGPWQAVVITCKTCFTSVNDPDNLRIEEARHVYPDGGDPDDNACHVSP</sequence>
<protein>
    <submittedName>
        <fullName evidence="1">Uncharacterized protein</fullName>
    </submittedName>
</protein>
<accession>A0A438EPW1</accession>
<evidence type="ECO:0000313" key="2">
    <source>
        <dbReference type="Proteomes" id="UP000288805"/>
    </source>
</evidence>